<keyword evidence="1" id="KW-1133">Transmembrane helix</keyword>
<gene>
    <name evidence="2" type="ORF">Syun_016667</name>
</gene>
<name>A0AAP0P465_9MAGN</name>
<dbReference type="SUPFAM" id="SSF51735">
    <property type="entry name" value="NAD(P)-binding Rossmann-fold domains"/>
    <property type="match status" value="1"/>
</dbReference>
<evidence type="ECO:0000313" key="2">
    <source>
        <dbReference type="EMBL" id="KAK9127870.1"/>
    </source>
</evidence>
<dbReference type="EMBL" id="JBBNAF010000007">
    <property type="protein sequence ID" value="KAK9127870.1"/>
    <property type="molecule type" value="Genomic_DNA"/>
</dbReference>
<comment type="caution">
    <text evidence="2">The sequence shown here is derived from an EMBL/GenBank/DDBJ whole genome shotgun (WGS) entry which is preliminary data.</text>
</comment>
<dbReference type="Gene3D" id="3.40.50.720">
    <property type="entry name" value="NAD(P)-binding Rossmann-like Domain"/>
    <property type="match status" value="1"/>
</dbReference>
<dbReference type="InterPro" id="IPR002347">
    <property type="entry name" value="SDR_fam"/>
</dbReference>
<feature type="transmembrane region" description="Helical" evidence="1">
    <location>
        <begin position="6"/>
        <end position="29"/>
    </location>
</feature>
<accession>A0AAP0P465</accession>
<dbReference type="AlphaFoldDB" id="A0AAP0P465"/>
<evidence type="ECO:0000313" key="3">
    <source>
        <dbReference type="Proteomes" id="UP001420932"/>
    </source>
</evidence>
<evidence type="ECO:0000256" key="1">
    <source>
        <dbReference type="SAM" id="Phobius"/>
    </source>
</evidence>
<keyword evidence="1" id="KW-0472">Membrane</keyword>
<organism evidence="2 3">
    <name type="scientific">Stephania yunnanensis</name>
    <dbReference type="NCBI Taxonomy" id="152371"/>
    <lineage>
        <taxon>Eukaryota</taxon>
        <taxon>Viridiplantae</taxon>
        <taxon>Streptophyta</taxon>
        <taxon>Embryophyta</taxon>
        <taxon>Tracheophyta</taxon>
        <taxon>Spermatophyta</taxon>
        <taxon>Magnoliopsida</taxon>
        <taxon>Ranunculales</taxon>
        <taxon>Menispermaceae</taxon>
        <taxon>Menispermoideae</taxon>
        <taxon>Cissampelideae</taxon>
        <taxon>Stephania</taxon>
    </lineage>
</organism>
<proteinExistence type="predicted"/>
<protein>
    <recommendedName>
        <fullName evidence="4">SDR family oxidoreductase</fullName>
    </recommendedName>
</protein>
<dbReference type="Pfam" id="PF13561">
    <property type="entry name" value="adh_short_C2"/>
    <property type="match status" value="1"/>
</dbReference>
<keyword evidence="3" id="KW-1185">Reference proteome</keyword>
<dbReference type="InterPro" id="IPR036291">
    <property type="entry name" value="NAD(P)-bd_dom_sf"/>
</dbReference>
<sequence length="77" mass="8477">MCLPGLLIHLLLGDLVVMMSSPGITVYWFSARWRALAAKDRAEAALYLASDESRYVGGHNLLVDGGFITGTTHFMDY</sequence>
<reference evidence="2 3" key="1">
    <citation type="submission" date="2024-01" db="EMBL/GenBank/DDBJ databases">
        <title>Genome assemblies of Stephania.</title>
        <authorList>
            <person name="Yang L."/>
        </authorList>
    </citation>
    <scope>NUCLEOTIDE SEQUENCE [LARGE SCALE GENOMIC DNA]</scope>
    <source>
        <strain evidence="2">YNDBR</strain>
        <tissue evidence="2">Leaf</tissue>
    </source>
</reference>
<evidence type="ECO:0008006" key="4">
    <source>
        <dbReference type="Google" id="ProtNLM"/>
    </source>
</evidence>
<dbReference type="Proteomes" id="UP001420932">
    <property type="component" value="Unassembled WGS sequence"/>
</dbReference>
<keyword evidence="1" id="KW-0812">Transmembrane</keyword>